<dbReference type="AlphaFoldDB" id="A0A4U5JF18"/>
<feature type="transmembrane region" description="Helical" evidence="1">
    <location>
        <begin position="39"/>
        <end position="59"/>
    </location>
</feature>
<sequence length="61" mass="6372">MSQSTLPESVRAGAFWLAVLLPFCSIAVLAGGVDTISRSVLFVGLVVGNVVALVLGHGYRR</sequence>
<keyword evidence="3" id="KW-1185">Reference proteome</keyword>
<keyword evidence="1" id="KW-0812">Transmembrane</keyword>
<keyword evidence="1" id="KW-1133">Transmembrane helix</keyword>
<keyword evidence="1" id="KW-0472">Membrane</keyword>
<dbReference type="OrthoDB" id="242103at2157"/>
<name>A0A4U5JF18_9EURY</name>
<evidence type="ECO:0000256" key="1">
    <source>
        <dbReference type="SAM" id="Phobius"/>
    </source>
</evidence>
<organism evidence="2 3">
    <name type="scientific">Natronomonas salsuginis</name>
    <dbReference type="NCBI Taxonomy" id="2217661"/>
    <lineage>
        <taxon>Archaea</taxon>
        <taxon>Methanobacteriati</taxon>
        <taxon>Methanobacteriota</taxon>
        <taxon>Stenosarchaea group</taxon>
        <taxon>Halobacteria</taxon>
        <taxon>Halobacteriales</taxon>
        <taxon>Natronomonadaceae</taxon>
        <taxon>Natronomonas</taxon>
    </lineage>
</organism>
<dbReference type="EMBL" id="QKNX01000002">
    <property type="protein sequence ID" value="TKR26498.1"/>
    <property type="molecule type" value="Genomic_DNA"/>
</dbReference>
<dbReference type="InterPro" id="IPR058341">
    <property type="entry name" value="DUF8028"/>
</dbReference>
<accession>A0A4U5JF18</accession>
<gene>
    <name evidence="2" type="ORF">DM868_08010</name>
</gene>
<comment type="caution">
    <text evidence="2">The sequence shown here is derived from an EMBL/GenBank/DDBJ whole genome shotgun (WGS) entry which is preliminary data.</text>
</comment>
<protein>
    <submittedName>
        <fullName evidence="2">Uncharacterized protein</fullName>
    </submittedName>
</protein>
<dbReference type="Proteomes" id="UP000308037">
    <property type="component" value="Unassembled WGS sequence"/>
</dbReference>
<proteinExistence type="predicted"/>
<evidence type="ECO:0000313" key="3">
    <source>
        <dbReference type="Proteomes" id="UP000308037"/>
    </source>
</evidence>
<evidence type="ECO:0000313" key="2">
    <source>
        <dbReference type="EMBL" id="TKR26498.1"/>
    </source>
</evidence>
<reference evidence="2 3" key="1">
    <citation type="submission" date="2019-04" db="EMBL/GenBank/DDBJ databases">
        <title>Natronomonas sp. F20-122 a newhaloarchaeon isolated from a saline saltern of Isla Bacuta, Huelva, Spain.</title>
        <authorList>
            <person name="Duran-Viseras A."/>
            <person name="Sanchez-Porro C."/>
            <person name="Ventosa A."/>
        </authorList>
    </citation>
    <scope>NUCLEOTIDE SEQUENCE [LARGE SCALE GENOMIC DNA]</scope>
    <source>
        <strain evidence="2 3">F20-122</strain>
    </source>
</reference>
<feature type="transmembrane region" description="Helical" evidence="1">
    <location>
        <begin position="12"/>
        <end position="33"/>
    </location>
</feature>
<dbReference type="Pfam" id="PF26071">
    <property type="entry name" value="DUF8028"/>
    <property type="match status" value="1"/>
</dbReference>